<evidence type="ECO:0000313" key="1">
    <source>
        <dbReference type="EMBL" id="KAI3769854.1"/>
    </source>
</evidence>
<evidence type="ECO:0000313" key="2">
    <source>
        <dbReference type="Proteomes" id="UP001055879"/>
    </source>
</evidence>
<keyword evidence="2" id="KW-1185">Reference proteome</keyword>
<comment type="caution">
    <text evidence="1">The sequence shown here is derived from an EMBL/GenBank/DDBJ whole genome shotgun (WGS) entry which is preliminary data.</text>
</comment>
<accession>A0ACB9FEU7</accession>
<protein>
    <submittedName>
        <fullName evidence="1">Uncharacterized protein</fullName>
    </submittedName>
</protein>
<gene>
    <name evidence="1" type="ORF">L6452_00968</name>
</gene>
<reference evidence="1 2" key="2">
    <citation type="journal article" date="2022" name="Mol. Ecol. Resour.">
        <title>The genomes of chicory, endive, great burdock and yacon provide insights into Asteraceae paleo-polyploidization history and plant inulin production.</title>
        <authorList>
            <person name="Fan W."/>
            <person name="Wang S."/>
            <person name="Wang H."/>
            <person name="Wang A."/>
            <person name="Jiang F."/>
            <person name="Liu H."/>
            <person name="Zhao H."/>
            <person name="Xu D."/>
            <person name="Zhang Y."/>
        </authorList>
    </citation>
    <scope>NUCLEOTIDE SEQUENCE [LARGE SCALE GENOMIC DNA]</scope>
    <source>
        <strain evidence="2">cv. Niubang</strain>
    </source>
</reference>
<name>A0ACB9FEU7_ARCLA</name>
<reference evidence="2" key="1">
    <citation type="journal article" date="2022" name="Mol. Ecol. Resour.">
        <title>The genomes of chicory, endive, great burdock and yacon provide insights into Asteraceae palaeo-polyploidization history and plant inulin production.</title>
        <authorList>
            <person name="Fan W."/>
            <person name="Wang S."/>
            <person name="Wang H."/>
            <person name="Wang A."/>
            <person name="Jiang F."/>
            <person name="Liu H."/>
            <person name="Zhao H."/>
            <person name="Xu D."/>
            <person name="Zhang Y."/>
        </authorList>
    </citation>
    <scope>NUCLEOTIDE SEQUENCE [LARGE SCALE GENOMIC DNA]</scope>
    <source>
        <strain evidence="2">cv. Niubang</strain>
    </source>
</reference>
<dbReference type="Proteomes" id="UP001055879">
    <property type="component" value="Linkage Group LG01"/>
</dbReference>
<sequence length="473" mass="51742">MLFQCHHGESGLRSRAVPVEGDEPADEIRVELPRDPAGRSNTRGRGRGRGRGPVRTTRRATTHVEGINSGNRGGANTRTARRARSARAIGNTEMSHQESSTTVRGRGSVRARGRGRNQAFVTHGEFAAEIGKHQEKSASGSKDKSDSREVTKLSSPPVTEVGACKPPTYKGECDPVLVMKWIKEMELVFATSKCAGEDKVTYSLSMLRSEATLWWDAETGGSGVAAAEGGISGIRARGEPTTFQAAVHATDMTEKEKNRQLTDRVGDKRKWDGPTADPRKGKNFKPELRMGRGVGEKPCGKCHRVHQGECVPWERSSSFGVSASQARGTSSVWEREGGRREEEKWEPARPKGRDFNMTATEAEEVPDVVAGTFLVNSTRARVLFDSGATCSFISPTFARCLGLKPKRLGREFGVETADANQVLVREVFEGCVIDIEGSLVPVVLFPMPMREFDVVIGMDWLAKNDASIICKRR</sequence>
<organism evidence="1 2">
    <name type="scientific">Arctium lappa</name>
    <name type="common">Greater burdock</name>
    <name type="synonym">Lappa major</name>
    <dbReference type="NCBI Taxonomy" id="4217"/>
    <lineage>
        <taxon>Eukaryota</taxon>
        <taxon>Viridiplantae</taxon>
        <taxon>Streptophyta</taxon>
        <taxon>Embryophyta</taxon>
        <taxon>Tracheophyta</taxon>
        <taxon>Spermatophyta</taxon>
        <taxon>Magnoliopsida</taxon>
        <taxon>eudicotyledons</taxon>
        <taxon>Gunneridae</taxon>
        <taxon>Pentapetalae</taxon>
        <taxon>asterids</taxon>
        <taxon>campanulids</taxon>
        <taxon>Asterales</taxon>
        <taxon>Asteraceae</taxon>
        <taxon>Carduoideae</taxon>
        <taxon>Cardueae</taxon>
        <taxon>Arctiinae</taxon>
        <taxon>Arctium</taxon>
    </lineage>
</organism>
<proteinExistence type="predicted"/>
<dbReference type="EMBL" id="CM042047">
    <property type="protein sequence ID" value="KAI3769854.1"/>
    <property type="molecule type" value="Genomic_DNA"/>
</dbReference>